<evidence type="ECO:0000256" key="2">
    <source>
        <dbReference type="ARBA" id="ARBA00023136"/>
    </source>
</evidence>
<comment type="subunit">
    <text evidence="6">Component of the lipopolysaccharide transport and assembly complex. Interacts with LptD.</text>
</comment>
<keyword evidence="3 6" id="KW-0564">Palmitate</keyword>
<dbReference type="EMBL" id="BMIJ01000008">
    <property type="protein sequence ID" value="GGC08439.1"/>
    <property type="molecule type" value="Genomic_DNA"/>
</dbReference>
<evidence type="ECO:0000256" key="1">
    <source>
        <dbReference type="ARBA" id="ARBA00022729"/>
    </source>
</evidence>
<comment type="caution">
    <text evidence="8">The sequence shown here is derived from an EMBL/GenBank/DDBJ whole genome shotgun (WGS) entry which is preliminary data.</text>
</comment>
<dbReference type="PANTHER" id="PTHR38098">
    <property type="entry name" value="LPS-ASSEMBLY LIPOPROTEIN LPTE"/>
    <property type="match status" value="1"/>
</dbReference>
<dbReference type="Proteomes" id="UP000629025">
    <property type="component" value="Unassembled WGS sequence"/>
</dbReference>
<dbReference type="Gene3D" id="3.30.160.150">
    <property type="entry name" value="Lipoprotein like domain"/>
    <property type="match status" value="1"/>
</dbReference>
<keyword evidence="2 6" id="KW-0472">Membrane</keyword>
<comment type="similarity">
    <text evidence="6">Belongs to the LptE lipoprotein family.</text>
</comment>
<dbReference type="PROSITE" id="PS51257">
    <property type="entry name" value="PROKAR_LIPOPROTEIN"/>
    <property type="match status" value="1"/>
</dbReference>
<dbReference type="Pfam" id="PF04390">
    <property type="entry name" value="LptE"/>
    <property type="match status" value="1"/>
</dbReference>
<keyword evidence="5 6" id="KW-0449">Lipoprotein</keyword>
<gene>
    <name evidence="6" type="primary">lptE</name>
    <name evidence="8" type="ORF">GCM10011352_38440</name>
</gene>
<proteinExistence type="inferred from homology"/>
<evidence type="ECO:0000256" key="4">
    <source>
        <dbReference type="ARBA" id="ARBA00023237"/>
    </source>
</evidence>
<sequence>MRNLRRSLLILFAAAAVSACGFHPVGSYDVPPALRQVELLIPEDRPSNIRPHLSNLLAVNGIEVAGGADYKLEIHSERIRRRALTLTLSADAVEYELIGSVRFSVFDADGEVLIDDREVRAERVFNNDDNTTARNTLEEQLRTGLQEQLAQQIVRQYLSLRSTL</sequence>
<comment type="function">
    <text evidence="6">Together with LptD, is involved in the assembly of lipopolysaccharide (LPS) at the surface of the outer membrane. Required for the proper assembly of LptD. Binds LPS and may serve as the LPS recognition site at the outer membrane.</text>
</comment>
<reference evidence="9" key="1">
    <citation type="journal article" date="2019" name="Int. J. Syst. Evol. Microbiol.">
        <title>The Global Catalogue of Microorganisms (GCM) 10K type strain sequencing project: providing services to taxonomists for standard genome sequencing and annotation.</title>
        <authorList>
            <consortium name="The Broad Institute Genomics Platform"/>
            <consortium name="The Broad Institute Genome Sequencing Center for Infectious Disease"/>
            <person name="Wu L."/>
            <person name="Ma J."/>
        </authorList>
    </citation>
    <scope>NUCLEOTIDE SEQUENCE [LARGE SCALE GENOMIC DNA]</scope>
    <source>
        <strain evidence="9">CGMCC 1.15341</strain>
    </source>
</reference>
<evidence type="ECO:0000256" key="7">
    <source>
        <dbReference type="SAM" id="SignalP"/>
    </source>
</evidence>
<evidence type="ECO:0000313" key="9">
    <source>
        <dbReference type="Proteomes" id="UP000629025"/>
    </source>
</evidence>
<name>A0ABQ1KV52_9GAMM</name>
<feature type="chain" id="PRO_5045358582" description="LPS-assembly lipoprotein LptE" evidence="7">
    <location>
        <begin position="20"/>
        <end position="164"/>
    </location>
</feature>
<dbReference type="RefSeq" id="WP_188751349.1">
    <property type="nucleotide sequence ID" value="NZ_BMIJ01000008.1"/>
</dbReference>
<keyword evidence="9" id="KW-1185">Reference proteome</keyword>
<keyword evidence="1 6" id="KW-0732">Signal</keyword>
<comment type="subcellular location">
    <subcellularLocation>
        <location evidence="6">Cell outer membrane</location>
        <topology evidence="6">Lipid-anchor</topology>
    </subcellularLocation>
</comment>
<dbReference type="InterPro" id="IPR007485">
    <property type="entry name" value="LPS_assembly_LptE"/>
</dbReference>
<organism evidence="8 9">
    <name type="scientific">Marinobacterium zhoushanense</name>
    <dbReference type="NCBI Taxonomy" id="1679163"/>
    <lineage>
        <taxon>Bacteria</taxon>
        <taxon>Pseudomonadati</taxon>
        <taxon>Pseudomonadota</taxon>
        <taxon>Gammaproteobacteria</taxon>
        <taxon>Oceanospirillales</taxon>
        <taxon>Oceanospirillaceae</taxon>
        <taxon>Marinobacterium</taxon>
    </lineage>
</organism>
<dbReference type="HAMAP" id="MF_01186">
    <property type="entry name" value="LPS_assembly_LptE"/>
    <property type="match status" value="1"/>
</dbReference>
<protein>
    <recommendedName>
        <fullName evidence="6">LPS-assembly lipoprotein LptE</fullName>
    </recommendedName>
</protein>
<accession>A0ABQ1KV52</accession>
<evidence type="ECO:0000313" key="8">
    <source>
        <dbReference type="EMBL" id="GGC08439.1"/>
    </source>
</evidence>
<evidence type="ECO:0000256" key="3">
    <source>
        <dbReference type="ARBA" id="ARBA00023139"/>
    </source>
</evidence>
<feature type="signal peptide" evidence="7">
    <location>
        <begin position="1"/>
        <end position="19"/>
    </location>
</feature>
<keyword evidence="4 6" id="KW-0998">Cell outer membrane</keyword>
<evidence type="ECO:0000256" key="6">
    <source>
        <dbReference type="HAMAP-Rule" id="MF_01186"/>
    </source>
</evidence>
<dbReference type="PANTHER" id="PTHR38098:SF1">
    <property type="entry name" value="LPS-ASSEMBLY LIPOPROTEIN LPTE"/>
    <property type="match status" value="1"/>
</dbReference>
<evidence type="ECO:0000256" key="5">
    <source>
        <dbReference type="ARBA" id="ARBA00023288"/>
    </source>
</evidence>